<evidence type="ECO:0000256" key="1">
    <source>
        <dbReference type="ARBA" id="ARBA00004651"/>
    </source>
</evidence>
<feature type="transmembrane region" description="Helical" evidence="7">
    <location>
        <begin position="241"/>
        <end position="271"/>
    </location>
</feature>
<keyword evidence="5 7" id="KW-1133">Transmembrane helix</keyword>
<feature type="transmembrane region" description="Helical" evidence="7">
    <location>
        <begin position="54"/>
        <end position="72"/>
    </location>
</feature>
<dbReference type="GO" id="GO:0005886">
    <property type="term" value="C:plasma membrane"/>
    <property type="evidence" value="ECO:0007669"/>
    <property type="project" value="UniProtKB-SubCell"/>
</dbReference>
<dbReference type="AlphaFoldDB" id="A0A1L7ALQ8"/>
<dbReference type="CDD" id="cd06261">
    <property type="entry name" value="TM_PBP2"/>
    <property type="match status" value="1"/>
</dbReference>
<comment type="subcellular location">
    <subcellularLocation>
        <location evidence="1 7">Cell membrane</location>
        <topology evidence="1 7">Multi-pass membrane protein</topology>
    </subcellularLocation>
</comment>
<feature type="transmembrane region" description="Helical" evidence="7">
    <location>
        <begin position="84"/>
        <end position="102"/>
    </location>
</feature>
<evidence type="ECO:0000256" key="5">
    <source>
        <dbReference type="ARBA" id="ARBA00022989"/>
    </source>
</evidence>
<dbReference type="Pfam" id="PF00528">
    <property type="entry name" value="BPD_transp_1"/>
    <property type="match status" value="1"/>
</dbReference>
<feature type="transmembrane region" description="Helical" evidence="7">
    <location>
        <begin position="21"/>
        <end position="42"/>
    </location>
</feature>
<reference evidence="9 10" key="1">
    <citation type="submission" date="2016-05" db="EMBL/GenBank/DDBJ databases">
        <title>Complete Genome and Methylome Analysis of Psychrotrophic Bacterial Isolates from Antarctic Lake Untersee.</title>
        <authorList>
            <person name="Fomenkov A."/>
            <person name="Akimov V.N."/>
            <person name="Vasilyeva L.V."/>
            <person name="Andersen D."/>
            <person name="Vincze T."/>
            <person name="Roberts R.J."/>
        </authorList>
    </citation>
    <scope>NUCLEOTIDE SEQUENCE [LARGE SCALE GENOMIC DNA]</scope>
    <source>
        <strain evidence="9 10">U14-5</strain>
    </source>
</reference>
<dbReference type="PROSITE" id="PS50928">
    <property type="entry name" value="ABC_TM1"/>
    <property type="match status" value="1"/>
</dbReference>
<dbReference type="KEGG" id="rgi:RGI145_20470"/>
<keyword evidence="3" id="KW-1003">Cell membrane</keyword>
<feature type="transmembrane region" description="Helical" evidence="7">
    <location>
        <begin position="199"/>
        <end position="220"/>
    </location>
</feature>
<dbReference type="Proteomes" id="UP000185494">
    <property type="component" value="Chromosome 2"/>
</dbReference>
<sequence length="332" mass="34970">MSGAAIAGAGSAPIEAGRAGFLGSGLLAGFAWIAAAAVIAVPEDAIEVGRTRELALTAALLGVALLFSALLSPRLGRLGEKLRVAGPWLTVLPLALIAWELLTAKLALLPLPFFASPQGLLEVYLEDWPRLGESVLRSLWLLVSGYAIGAAAGFVAGVALGWSRAIGYWVHPVLRLIGPLPATAWLPIAFFAFPTSGSASTFLVALATWFPVTVLTWSGVSGVNKAYYDIARTLGASQSFLVLKVAVPAALPQVFVGLFMGLGASFSVLVVAEMLGVKAGLGWYLQWAQGWAAYGNMYAALLLMALMCSTLVTLLFKGRDRLLAWQKGTVRW</sequence>
<dbReference type="EMBL" id="CP015584">
    <property type="protein sequence ID" value="APT59703.1"/>
    <property type="molecule type" value="Genomic_DNA"/>
</dbReference>
<evidence type="ECO:0000256" key="2">
    <source>
        <dbReference type="ARBA" id="ARBA00022448"/>
    </source>
</evidence>
<dbReference type="STRING" id="257708.RGI145_20470"/>
<feature type="transmembrane region" description="Helical" evidence="7">
    <location>
        <begin position="139"/>
        <end position="161"/>
    </location>
</feature>
<dbReference type="InterPro" id="IPR000515">
    <property type="entry name" value="MetI-like"/>
</dbReference>
<keyword evidence="2 7" id="KW-0813">Transport</keyword>
<comment type="similarity">
    <text evidence="7">Belongs to the binding-protein-dependent transport system permease family.</text>
</comment>
<dbReference type="InterPro" id="IPR035906">
    <property type="entry name" value="MetI-like_sf"/>
</dbReference>
<evidence type="ECO:0000259" key="8">
    <source>
        <dbReference type="PROSITE" id="PS50928"/>
    </source>
</evidence>
<protein>
    <submittedName>
        <fullName evidence="9">ABC transporter permease</fullName>
    </submittedName>
</protein>
<dbReference type="GO" id="GO:0055085">
    <property type="term" value="P:transmembrane transport"/>
    <property type="evidence" value="ECO:0007669"/>
    <property type="project" value="InterPro"/>
</dbReference>
<dbReference type="PANTHER" id="PTHR30151">
    <property type="entry name" value="ALKANE SULFONATE ABC TRANSPORTER-RELATED, MEMBRANE SUBUNIT"/>
    <property type="match status" value="1"/>
</dbReference>
<keyword evidence="6 7" id="KW-0472">Membrane</keyword>
<evidence type="ECO:0000256" key="4">
    <source>
        <dbReference type="ARBA" id="ARBA00022692"/>
    </source>
</evidence>
<proteinExistence type="inferred from homology"/>
<dbReference type="PANTHER" id="PTHR30151:SF0">
    <property type="entry name" value="ABC TRANSPORTER PERMEASE PROTEIN MJ0413-RELATED"/>
    <property type="match status" value="1"/>
</dbReference>
<dbReference type="Gene3D" id="1.10.3720.10">
    <property type="entry name" value="MetI-like"/>
    <property type="match status" value="1"/>
</dbReference>
<evidence type="ECO:0000256" key="3">
    <source>
        <dbReference type="ARBA" id="ARBA00022475"/>
    </source>
</evidence>
<keyword evidence="4 7" id="KW-0812">Transmembrane</keyword>
<evidence type="ECO:0000256" key="7">
    <source>
        <dbReference type="RuleBase" id="RU363032"/>
    </source>
</evidence>
<dbReference type="SUPFAM" id="SSF161098">
    <property type="entry name" value="MetI-like"/>
    <property type="match status" value="1"/>
</dbReference>
<name>A0A1L7ALQ8_9PROT</name>
<organism evidence="9 10">
    <name type="scientific">Roseomonas gilardii</name>
    <dbReference type="NCBI Taxonomy" id="257708"/>
    <lineage>
        <taxon>Bacteria</taxon>
        <taxon>Pseudomonadati</taxon>
        <taxon>Pseudomonadota</taxon>
        <taxon>Alphaproteobacteria</taxon>
        <taxon>Acetobacterales</taxon>
        <taxon>Roseomonadaceae</taxon>
        <taxon>Roseomonas</taxon>
    </lineage>
</organism>
<accession>A0A1L7ALQ8</accession>
<feature type="transmembrane region" description="Helical" evidence="7">
    <location>
        <begin position="291"/>
        <end position="316"/>
    </location>
</feature>
<evidence type="ECO:0000313" key="10">
    <source>
        <dbReference type="Proteomes" id="UP000185494"/>
    </source>
</evidence>
<dbReference type="RefSeq" id="WP_075800412.1">
    <property type="nucleotide sequence ID" value="NZ_CP015584.1"/>
</dbReference>
<feature type="transmembrane region" description="Helical" evidence="7">
    <location>
        <begin position="173"/>
        <end position="193"/>
    </location>
</feature>
<evidence type="ECO:0000256" key="6">
    <source>
        <dbReference type="ARBA" id="ARBA00023136"/>
    </source>
</evidence>
<gene>
    <name evidence="9" type="ORF">RGI145_20470</name>
</gene>
<evidence type="ECO:0000313" key="9">
    <source>
        <dbReference type="EMBL" id="APT59703.1"/>
    </source>
</evidence>
<feature type="domain" description="ABC transmembrane type-1" evidence="8">
    <location>
        <begin position="135"/>
        <end position="315"/>
    </location>
</feature>